<name>A0ABS7A4I7_9PROT</name>
<reference evidence="1 2" key="1">
    <citation type="submission" date="2021-07" db="EMBL/GenBank/DDBJ databases">
        <authorList>
            <person name="So Y."/>
        </authorList>
    </citation>
    <scope>NUCLEOTIDE SEQUENCE [LARGE SCALE GENOMIC DNA]</scope>
    <source>
        <strain evidence="1 2">HJA6</strain>
    </source>
</reference>
<evidence type="ECO:0000313" key="1">
    <source>
        <dbReference type="EMBL" id="MBW6397020.1"/>
    </source>
</evidence>
<dbReference type="Proteomes" id="UP001196565">
    <property type="component" value="Unassembled WGS sequence"/>
</dbReference>
<gene>
    <name evidence="1" type="ORF">KPL78_04130</name>
</gene>
<organism evidence="1 2">
    <name type="scientific">Roseomonas alba</name>
    <dbReference type="NCBI Taxonomy" id="2846776"/>
    <lineage>
        <taxon>Bacteria</taxon>
        <taxon>Pseudomonadati</taxon>
        <taxon>Pseudomonadota</taxon>
        <taxon>Alphaproteobacteria</taxon>
        <taxon>Acetobacterales</taxon>
        <taxon>Roseomonadaceae</taxon>
        <taxon>Roseomonas</taxon>
    </lineage>
</organism>
<comment type="caution">
    <text evidence="1">The sequence shown here is derived from an EMBL/GenBank/DDBJ whole genome shotgun (WGS) entry which is preliminary data.</text>
</comment>
<evidence type="ECO:0000313" key="2">
    <source>
        <dbReference type="Proteomes" id="UP001196565"/>
    </source>
</evidence>
<sequence length="81" mass="8435">MSADPLAIPPIPAATASLAPASPGEVAESLAYALRFDERGRPRSGGWEFAAAIAAERLVEHLERAGFVVLKRRTGAPHSAG</sequence>
<keyword evidence="2" id="KW-1185">Reference proteome</keyword>
<protein>
    <submittedName>
        <fullName evidence="1">Uncharacterized protein</fullName>
    </submittedName>
</protein>
<dbReference type="RefSeq" id="WP_219761719.1">
    <property type="nucleotide sequence ID" value="NZ_JAHYBZ010000001.1"/>
</dbReference>
<proteinExistence type="predicted"/>
<dbReference type="EMBL" id="JAHYBZ010000001">
    <property type="protein sequence ID" value="MBW6397020.1"/>
    <property type="molecule type" value="Genomic_DNA"/>
</dbReference>
<accession>A0ABS7A4I7</accession>